<evidence type="ECO:0000313" key="22">
    <source>
        <dbReference type="EMBL" id="MEP0948755.1"/>
    </source>
</evidence>
<dbReference type="PANTHER" id="PTHR12592">
    <property type="entry name" value="ATP-DEPENDENT (S)-NAD(P)H-HYDRATE DEHYDRATASE FAMILY MEMBER"/>
    <property type="match status" value="1"/>
</dbReference>
<evidence type="ECO:0000256" key="13">
    <source>
        <dbReference type="ARBA" id="ARBA00023268"/>
    </source>
</evidence>
<comment type="function">
    <text evidence="17">Catalyzes the dehydration of the S-form of NAD(P)HX at the expense of ADP, which is converted to AMP. Together with NAD(P)HX epimerase, which catalyzes the epimerization of the S- and R-forms, the enzyme allows the repair of both epimers of NAD(P)HX, a damaged form of NAD(P)H that is a result of enzymatic or heat-dependent hydration.</text>
</comment>
<feature type="domain" description="YjeF N-terminal" evidence="21">
    <location>
        <begin position="15"/>
        <end position="215"/>
    </location>
</feature>
<feature type="binding site" evidence="18">
    <location>
        <position position="158"/>
    </location>
    <ligand>
        <name>(6S)-NADPHX</name>
        <dbReference type="ChEBI" id="CHEBI:64076"/>
    </ligand>
</feature>
<feature type="binding site" evidence="18">
    <location>
        <begin position="129"/>
        <end position="135"/>
    </location>
    <ligand>
        <name>(6S)-NADPHX</name>
        <dbReference type="ChEBI" id="CHEBI:64076"/>
    </ligand>
</feature>
<dbReference type="RefSeq" id="WP_190706528.1">
    <property type="nucleotide sequence ID" value="NZ_JAMPKX010000008.1"/>
</dbReference>
<comment type="caution">
    <text evidence="22">The sequence shown here is derived from an EMBL/GenBank/DDBJ whole genome shotgun (WGS) entry which is preliminary data.</text>
</comment>
<evidence type="ECO:0000256" key="1">
    <source>
        <dbReference type="ARBA" id="ARBA00000013"/>
    </source>
</evidence>
<evidence type="ECO:0000256" key="17">
    <source>
        <dbReference type="HAMAP-Rule" id="MF_01965"/>
    </source>
</evidence>
<comment type="catalytic activity">
    <reaction evidence="1 18 19">
        <text>(6R)-NADHX = (6S)-NADHX</text>
        <dbReference type="Rhea" id="RHEA:32215"/>
        <dbReference type="ChEBI" id="CHEBI:64074"/>
        <dbReference type="ChEBI" id="CHEBI:64075"/>
        <dbReference type="EC" id="5.1.99.6"/>
    </reaction>
</comment>
<evidence type="ECO:0000256" key="7">
    <source>
        <dbReference type="ARBA" id="ARBA00022840"/>
    </source>
</evidence>
<evidence type="ECO:0000259" key="20">
    <source>
        <dbReference type="PROSITE" id="PS51383"/>
    </source>
</evidence>
<dbReference type="PROSITE" id="PS51385">
    <property type="entry name" value="YJEF_N"/>
    <property type="match status" value="1"/>
</dbReference>
<dbReference type="InterPro" id="IPR029056">
    <property type="entry name" value="Ribokinase-like"/>
</dbReference>
<keyword evidence="6 17" id="KW-0547">Nucleotide-binding</keyword>
<feature type="domain" description="YjeF C-terminal" evidence="20">
    <location>
        <begin position="229"/>
        <end position="516"/>
    </location>
</feature>
<dbReference type="SUPFAM" id="SSF53613">
    <property type="entry name" value="Ribokinase-like"/>
    <property type="match status" value="1"/>
</dbReference>
<evidence type="ECO:0000256" key="14">
    <source>
        <dbReference type="ARBA" id="ARBA00025153"/>
    </source>
</evidence>
<keyword evidence="5 18" id="KW-0479">Metal-binding</keyword>
<dbReference type="InterPro" id="IPR004443">
    <property type="entry name" value="YjeF_N_dom"/>
</dbReference>
<comment type="similarity">
    <text evidence="3 19">In the N-terminal section; belongs to the NnrE/AIBP family.</text>
</comment>
<evidence type="ECO:0000256" key="2">
    <source>
        <dbReference type="ARBA" id="ARBA00000909"/>
    </source>
</evidence>
<evidence type="ECO:0000256" key="6">
    <source>
        <dbReference type="ARBA" id="ARBA00022741"/>
    </source>
</evidence>
<dbReference type="HAMAP" id="MF_01966">
    <property type="entry name" value="NADHX_epimerase"/>
    <property type="match status" value="1"/>
</dbReference>
<dbReference type="Pfam" id="PF01256">
    <property type="entry name" value="Carb_kinase"/>
    <property type="match status" value="1"/>
</dbReference>
<dbReference type="InterPro" id="IPR017953">
    <property type="entry name" value="Carbohydrate_kinase_pred_CS"/>
</dbReference>
<evidence type="ECO:0000256" key="8">
    <source>
        <dbReference type="ARBA" id="ARBA00022857"/>
    </source>
</evidence>
<evidence type="ECO:0000259" key="21">
    <source>
        <dbReference type="PROSITE" id="PS51385"/>
    </source>
</evidence>
<gene>
    <name evidence="17" type="primary">nnrD</name>
    <name evidence="18" type="synonym">nnrE</name>
    <name evidence="22" type="ORF">NC992_17870</name>
</gene>
<evidence type="ECO:0000256" key="15">
    <source>
        <dbReference type="ARBA" id="ARBA00048238"/>
    </source>
</evidence>
<dbReference type="NCBIfam" id="TIGR00196">
    <property type="entry name" value="yjeF_cterm"/>
    <property type="match status" value="1"/>
</dbReference>
<comment type="function">
    <text evidence="18">Catalyzes the epimerization of the S- and R-forms of NAD(P)HX, a damaged form of NAD(P)H that is a result of enzymatic or heat-dependent hydration. This is a prerequisite for the S-specific NAD(P)H-hydrate dehydratase to allow the repair of both epimers of NAD(P)HX.</text>
</comment>
<feature type="binding site" evidence="17">
    <location>
        <position position="332"/>
    </location>
    <ligand>
        <name>(6S)-NADPHX</name>
        <dbReference type="ChEBI" id="CHEBI:64076"/>
    </ligand>
</feature>
<dbReference type="Gene3D" id="3.40.1190.20">
    <property type="match status" value="1"/>
</dbReference>
<dbReference type="NCBIfam" id="TIGR00197">
    <property type="entry name" value="yjeF_nterm"/>
    <property type="match status" value="1"/>
</dbReference>
<dbReference type="EMBL" id="JAMPKX010000008">
    <property type="protein sequence ID" value="MEP0948755.1"/>
    <property type="molecule type" value="Genomic_DNA"/>
</dbReference>
<dbReference type="PIRSF" id="PIRSF017184">
    <property type="entry name" value="Nnr"/>
    <property type="match status" value="1"/>
</dbReference>
<evidence type="ECO:0000256" key="18">
    <source>
        <dbReference type="HAMAP-Rule" id="MF_01966"/>
    </source>
</evidence>
<evidence type="ECO:0000256" key="5">
    <source>
        <dbReference type="ARBA" id="ARBA00022723"/>
    </source>
</evidence>
<dbReference type="EC" id="4.2.1.136" evidence="19"/>
<evidence type="ECO:0000256" key="11">
    <source>
        <dbReference type="ARBA" id="ARBA00023235"/>
    </source>
</evidence>
<keyword evidence="23" id="KW-1185">Reference proteome</keyword>
<keyword evidence="12 17" id="KW-0456">Lyase</keyword>
<comment type="similarity">
    <text evidence="17">Belongs to the NnrD/CARKD family.</text>
</comment>
<dbReference type="InterPro" id="IPR030677">
    <property type="entry name" value="Nnr"/>
</dbReference>
<dbReference type="PROSITE" id="PS51383">
    <property type="entry name" value="YJEF_C_3"/>
    <property type="match status" value="1"/>
</dbReference>
<evidence type="ECO:0000256" key="16">
    <source>
        <dbReference type="ARBA" id="ARBA00049209"/>
    </source>
</evidence>
<evidence type="ECO:0000256" key="9">
    <source>
        <dbReference type="ARBA" id="ARBA00022958"/>
    </source>
</evidence>
<comment type="similarity">
    <text evidence="18">Belongs to the NnrE/AIBP family.</text>
</comment>
<keyword evidence="7 17" id="KW-0067">ATP-binding</keyword>
<accession>A0ABV0K892</accession>
<keyword evidence="11 18" id="KW-0413">Isomerase</keyword>
<dbReference type="Pfam" id="PF03853">
    <property type="entry name" value="YjeF_N"/>
    <property type="match status" value="1"/>
</dbReference>
<comment type="caution">
    <text evidence="18">Lacks conserved residue(s) required for the propagation of feature annotation.</text>
</comment>
<evidence type="ECO:0000256" key="10">
    <source>
        <dbReference type="ARBA" id="ARBA00023027"/>
    </source>
</evidence>
<feature type="binding site" evidence="18">
    <location>
        <position position="65"/>
    </location>
    <ligand>
        <name>K(+)</name>
        <dbReference type="ChEBI" id="CHEBI:29103"/>
    </ligand>
</feature>
<dbReference type="PROSITE" id="PS01050">
    <property type="entry name" value="YJEF_C_2"/>
    <property type="match status" value="1"/>
</dbReference>
<feature type="binding site" evidence="17">
    <location>
        <position position="448"/>
    </location>
    <ligand>
        <name>(6S)-NADPHX</name>
        <dbReference type="ChEBI" id="CHEBI:64076"/>
    </ligand>
</feature>
<organism evidence="22 23">
    <name type="scientific">Leptolyngbya subtilissima DQ-A4</name>
    <dbReference type="NCBI Taxonomy" id="2933933"/>
    <lineage>
        <taxon>Bacteria</taxon>
        <taxon>Bacillati</taxon>
        <taxon>Cyanobacteriota</taxon>
        <taxon>Cyanophyceae</taxon>
        <taxon>Leptolyngbyales</taxon>
        <taxon>Leptolyngbyaceae</taxon>
        <taxon>Leptolyngbya group</taxon>
        <taxon>Leptolyngbya</taxon>
    </lineage>
</organism>
<comment type="subunit">
    <text evidence="17">Homotetramer.</text>
</comment>
<keyword evidence="13" id="KW-0511">Multifunctional enzyme</keyword>
<comment type="cofactor">
    <cofactor evidence="17">
        <name>Mg(2+)</name>
        <dbReference type="ChEBI" id="CHEBI:18420"/>
    </cofactor>
</comment>
<evidence type="ECO:0000256" key="12">
    <source>
        <dbReference type="ARBA" id="ARBA00023239"/>
    </source>
</evidence>
<dbReference type="Proteomes" id="UP001482513">
    <property type="component" value="Unassembled WGS sequence"/>
</dbReference>
<comment type="function">
    <text evidence="14 19">Bifunctional enzyme that catalyzes the epimerization of the S- and R-forms of NAD(P)HX and the dehydration of the S-form of NAD(P)HX at the expense of ADP, which is converted to AMP. This allows the repair of both epimers of NAD(P)HX, a damaged form of NAD(P)H that is a result of enzymatic or heat-dependent hydration.</text>
</comment>
<feature type="binding site" evidence="17">
    <location>
        <position position="447"/>
    </location>
    <ligand>
        <name>AMP</name>
        <dbReference type="ChEBI" id="CHEBI:456215"/>
    </ligand>
</feature>
<dbReference type="Gene3D" id="3.40.50.10260">
    <property type="entry name" value="YjeF N-terminal domain"/>
    <property type="match status" value="1"/>
</dbReference>
<comment type="catalytic activity">
    <reaction evidence="2 18 19">
        <text>(6R)-NADPHX = (6S)-NADPHX</text>
        <dbReference type="Rhea" id="RHEA:32227"/>
        <dbReference type="ChEBI" id="CHEBI:64076"/>
        <dbReference type="ChEBI" id="CHEBI:64077"/>
        <dbReference type="EC" id="5.1.99.6"/>
    </reaction>
</comment>
<keyword evidence="8 17" id="KW-0521">NADP</keyword>
<dbReference type="InterPro" id="IPR000631">
    <property type="entry name" value="CARKD"/>
</dbReference>
<comment type="cofactor">
    <cofactor evidence="18 19">
        <name>K(+)</name>
        <dbReference type="ChEBI" id="CHEBI:29103"/>
    </cofactor>
    <text evidence="18 19">Binds 1 potassium ion per subunit.</text>
</comment>
<feature type="binding site" evidence="18">
    <location>
        <position position="125"/>
    </location>
    <ligand>
        <name>K(+)</name>
        <dbReference type="ChEBI" id="CHEBI:29103"/>
    </ligand>
</feature>
<reference evidence="22 23" key="1">
    <citation type="submission" date="2022-04" db="EMBL/GenBank/DDBJ databases">
        <title>Positive selection, recombination, and allopatry shape intraspecific diversity of widespread and dominant cyanobacteria.</title>
        <authorList>
            <person name="Wei J."/>
            <person name="Shu W."/>
            <person name="Hu C."/>
        </authorList>
    </citation>
    <scope>NUCLEOTIDE SEQUENCE [LARGE SCALE GENOMIC DNA]</scope>
    <source>
        <strain evidence="22 23">DQ-A4</strain>
    </source>
</reference>
<feature type="binding site" evidence="18">
    <location>
        <position position="161"/>
    </location>
    <ligand>
        <name>K(+)</name>
        <dbReference type="ChEBI" id="CHEBI:29103"/>
    </ligand>
</feature>
<dbReference type="SUPFAM" id="SSF64153">
    <property type="entry name" value="YjeF N-terminal domain-like"/>
    <property type="match status" value="1"/>
</dbReference>
<feature type="binding site" evidence="17">
    <location>
        <begin position="418"/>
        <end position="422"/>
    </location>
    <ligand>
        <name>AMP</name>
        <dbReference type="ChEBI" id="CHEBI:456215"/>
    </ligand>
</feature>
<comment type="similarity">
    <text evidence="4 19">In the C-terminal section; belongs to the NnrD/CARKD family.</text>
</comment>
<evidence type="ECO:0000256" key="4">
    <source>
        <dbReference type="ARBA" id="ARBA00009524"/>
    </source>
</evidence>
<proteinExistence type="inferred from homology"/>
<feature type="binding site" evidence="17">
    <location>
        <position position="264"/>
    </location>
    <ligand>
        <name>(6S)-NADPHX</name>
        <dbReference type="ChEBI" id="CHEBI:64076"/>
    </ligand>
</feature>
<dbReference type="HAMAP" id="MF_01965">
    <property type="entry name" value="NADHX_dehydratase"/>
    <property type="match status" value="1"/>
</dbReference>
<dbReference type="PANTHER" id="PTHR12592:SF0">
    <property type="entry name" value="ATP-DEPENDENT (S)-NAD(P)H-HYDRATE DEHYDRATASE"/>
    <property type="match status" value="1"/>
</dbReference>
<dbReference type="CDD" id="cd01171">
    <property type="entry name" value="YXKO-related"/>
    <property type="match status" value="1"/>
</dbReference>
<evidence type="ECO:0000313" key="23">
    <source>
        <dbReference type="Proteomes" id="UP001482513"/>
    </source>
</evidence>
<dbReference type="InterPro" id="IPR036652">
    <property type="entry name" value="YjeF_N_dom_sf"/>
</dbReference>
<dbReference type="EC" id="5.1.99.6" evidence="19"/>
<evidence type="ECO:0000256" key="19">
    <source>
        <dbReference type="PIRNR" id="PIRNR017184"/>
    </source>
</evidence>
<keyword evidence="9 18" id="KW-0630">Potassium</keyword>
<comment type="catalytic activity">
    <reaction evidence="16 17 19">
        <text>(6S)-NADPHX + ADP = AMP + phosphate + NADPH + H(+)</text>
        <dbReference type="Rhea" id="RHEA:32235"/>
        <dbReference type="ChEBI" id="CHEBI:15378"/>
        <dbReference type="ChEBI" id="CHEBI:43474"/>
        <dbReference type="ChEBI" id="CHEBI:57783"/>
        <dbReference type="ChEBI" id="CHEBI:64076"/>
        <dbReference type="ChEBI" id="CHEBI:456215"/>
        <dbReference type="ChEBI" id="CHEBI:456216"/>
        <dbReference type="EC" id="4.2.1.136"/>
    </reaction>
</comment>
<sequence length="518" mass="54089">MSCEFLDRIVTVEQMRAIEGRLFDAGMPVAALMEKVAGRIATWLVAQFPLQHYPRIAVVAGLGHNGGDALVVARELAAQGYRVQVCSPAERLKPLTADHLRFVEYLGIPVVKAIAGLAPYDVLIDGLFGFGLERSVEGAMADAVAAINAAECPVVSIDLPSGLHTDTGQALGIAVQATHTLCLGLWKRAFCQEEALAYLGQPHLIDFDIPPTAIAAVLAALPTIRRATLPAIRQRLPLPRQVNTHKYRVGHLLVVAGSQPYAGAALLAALGARASGVGMLTLAVPESLRLMIVAQIPEALVLGCPETEAGAIAHLPDTLDMSRYSAIACGPGLSRHAGGAVQAVLQSPTPLLLDADGLNLLADLGTIETLKQRQAPTVLTPHRGEFKRLFPEQLENSEDGGAAAQQAAAQSGAVVLLKGACTAIAHPNGTLWYVPESTPALARGGSGDVLTGLIGGLLAQAMASDTNDALDSALDAALVGAWWHGQGARAAARDRTELGVDGTQLVQYLNPVLAQVLA</sequence>
<keyword evidence="10 17" id="KW-0520">NAD</keyword>
<comment type="catalytic activity">
    <reaction evidence="15 17 19">
        <text>(6S)-NADHX + ADP = AMP + phosphate + NADH + H(+)</text>
        <dbReference type="Rhea" id="RHEA:32223"/>
        <dbReference type="ChEBI" id="CHEBI:15378"/>
        <dbReference type="ChEBI" id="CHEBI:43474"/>
        <dbReference type="ChEBI" id="CHEBI:57945"/>
        <dbReference type="ChEBI" id="CHEBI:64074"/>
        <dbReference type="ChEBI" id="CHEBI:456215"/>
        <dbReference type="ChEBI" id="CHEBI:456216"/>
        <dbReference type="EC" id="4.2.1.136"/>
    </reaction>
</comment>
<name>A0ABV0K892_9CYAN</name>
<evidence type="ECO:0000256" key="3">
    <source>
        <dbReference type="ARBA" id="ARBA00006001"/>
    </source>
</evidence>
<feature type="binding site" evidence="17">
    <location>
        <position position="382"/>
    </location>
    <ligand>
        <name>(6S)-NADPHX</name>
        <dbReference type="ChEBI" id="CHEBI:64076"/>
    </ligand>
</feature>
<feature type="binding site" evidence="18">
    <location>
        <begin position="64"/>
        <end position="68"/>
    </location>
    <ligand>
        <name>(6S)-NADPHX</name>
        <dbReference type="ChEBI" id="CHEBI:64076"/>
    </ligand>
</feature>
<protein>
    <recommendedName>
        <fullName evidence="19">Bifunctional NAD(P)H-hydrate repair enzyme</fullName>
    </recommendedName>
    <alternativeName>
        <fullName evidence="19">Nicotinamide nucleotide repair protein</fullName>
    </alternativeName>
    <domain>
        <recommendedName>
            <fullName evidence="19">ADP-dependent (S)-NAD(P)H-hydrate dehydratase</fullName>
            <ecNumber evidence="19">4.2.1.136</ecNumber>
        </recommendedName>
        <alternativeName>
            <fullName evidence="19">ADP-dependent NAD(P)HX dehydratase</fullName>
        </alternativeName>
    </domain>
    <domain>
        <recommendedName>
            <fullName evidence="19">NAD(P)H-hydrate epimerase</fullName>
            <ecNumber evidence="19">5.1.99.6</ecNumber>
        </recommendedName>
    </domain>
</protein>